<proteinExistence type="predicted"/>
<comment type="caution">
    <text evidence="1">The sequence shown here is derived from an EMBL/GenBank/DDBJ whole genome shotgun (WGS) entry which is preliminary data.</text>
</comment>
<reference evidence="1" key="1">
    <citation type="submission" date="2023-03" db="EMBL/GenBank/DDBJ databases">
        <authorList>
            <person name="Steffen K."/>
            <person name="Cardenas P."/>
        </authorList>
    </citation>
    <scope>NUCLEOTIDE SEQUENCE</scope>
</reference>
<dbReference type="Proteomes" id="UP001174909">
    <property type="component" value="Unassembled WGS sequence"/>
</dbReference>
<dbReference type="EMBL" id="CASHTH010000998">
    <property type="protein sequence ID" value="CAI8009918.1"/>
    <property type="molecule type" value="Genomic_DNA"/>
</dbReference>
<organism evidence="1 2">
    <name type="scientific">Geodia barretti</name>
    <name type="common">Barrett's horny sponge</name>
    <dbReference type="NCBI Taxonomy" id="519541"/>
    <lineage>
        <taxon>Eukaryota</taxon>
        <taxon>Metazoa</taxon>
        <taxon>Porifera</taxon>
        <taxon>Demospongiae</taxon>
        <taxon>Heteroscleromorpha</taxon>
        <taxon>Tetractinellida</taxon>
        <taxon>Astrophorina</taxon>
        <taxon>Geodiidae</taxon>
        <taxon>Geodia</taxon>
    </lineage>
</organism>
<evidence type="ECO:0000313" key="2">
    <source>
        <dbReference type="Proteomes" id="UP001174909"/>
    </source>
</evidence>
<gene>
    <name evidence="1" type="ORF">GBAR_LOCUS6604</name>
</gene>
<name>A0AA35RFV6_GEOBA</name>
<protein>
    <submittedName>
        <fullName evidence="1">Uncharacterized protein</fullName>
    </submittedName>
</protein>
<sequence length="67" mass="7380">MDHIFPSANIGVCTLRGKFHGRGVRNFINTLSESLSGFHADLWDWDVDHGGERRAEAIAEAIANATQ</sequence>
<accession>A0AA35RFV6</accession>
<evidence type="ECO:0000313" key="1">
    <source>
        <dbReference type="EMBL" id="CAI8009918.1"/>
    </source>
</evidence>
<keyword evidence="2" id="KW-1185">Reference proteome</keyword>
<dbReference type="AlphaFoldDB" id="A0AA35RFV6"/>